<dbReference type="AlphaFoldDB" id="A0A916NC65"/>
<evidence type="ECO:0000313" key="5">
    <source>
        <dbReference type="EMBL" id="CAG4999917.1"/>
    </source>
</evidence>
<dbReference type="GO" id="GO:0043565">
    <property type="term" value="F:sequence-specific DNA binding"/>
    <property type="evidence" value="ECO:0007669"/>
    <property type="project" value="InterPro"/>
</dbReference>
<evidence type="ECO:0000256" key="1">
    <source>
        <dbReference type="ARBA" id="ARBA00023015"/>
    </source>
</evidence>
<evidence type="ECO:0000256" key="2">
    <source>
        <dbReference type="ARBA" id="ARBA00023125"/>
    </source>
</evidence>
<dbReference type="InterPro" id="IPR050204">
    <property type="entry name" value="AraC_XylS_family_regulators"/>
</dbReference>
<keyword evidence="2" id="KW-0238">DNA-binding</keyword>
<dbReference type="GO" id="GO:0003700">
    <property type="term" value="F:DNA-binding transcription factor activity"/>
    <property type="evidence" value="ECO:0007669"/>
    <property type="project" value="InterPro"/>
</dbReference>
<sequence>MNIERLRSKDNENPCCRRLPCEYKNLSFPQPLDQTSCLLNGDYRASQIEKIHKFESVGCTPLAPITPGKKEIPGPRKMTRFETIPASDILKPYVKNLVISENPDEKTYRVYPSDGLVIGFQYRGKLANLHGQNVYPLASAGITGIHDKVRLFKNSADTGTILVVFNATGASQFFREPVHELFSLSLPLDHFLPHSELEEIEACLSEAETDLQRIAIVENFLVSRLREKQKDLLVAQAVKLIRDANGTIRIHELNKLLNISQSPLEKRFRAVVGTSPKKFSSIIRFNSVLAALQNGKSLTQLGYDNQYFDQAHFIHDFRNFTGETPERFLKELLK</sequence>
<dbReference type="InterPro" id="IPR046532">
    <property type="entry name" value="DUF6597"/>
</dbReference>
<dbReference type="Pfam" id="PF20240">
    <property type="entry name" value="DUF6597"/>
    <property type="match status" value="1"/>
</dbReference>
<accession>A0A916NC65</accession>
<dbReference type="PROSITE" id="PS01124">
    <property type="entry name" value="HTH_ARAC_FAMILY_2"/>
    <property type="match status" value="1"/>
</dbReference>
<dbReference type="PANTHER" id="PTHR46796:SF13">
    <property type="entry name" value="HTH-TYPE TRANSCRIPTIONAL ACTIVATOR RHAS"/>
    <property type="match status" value="1"/>
</dbReference>
<dbReference type="Pfam" id="PF12833">
    <property type="entry name" value="HTH_18"/>
    <property type="match status" value="1"/>
</dbReference>
<dbReference type="Proteomes" id="UP000680038">
    <property type="component" value="Unassembled WGS sequence"/>
</dbReference>
<dbReference type="InterPro" id="IPR018060">
    <property type="entry name" value="HTH_AraC"/>
</dbReference>
<feature type="domain" description="HTH araC/xylS-type" evidence="4">
    <location>
        <begin position="235"/>
        <end position="331"/>
    </location>
</feature>
<reference evidence="5" key="1">
    <citation type="submission" date="2021-04" db="EMBL/GenBank/DDBJ databases">
        <authorList>
            <person name="Rodrigo-Torres L."/>
            <person name="Arahal R. D."/>
            <person name="Lucena T."/>
        </authorList>
    </citation>
    <scope>NUCLEOTIDE SEQUENCE</scope>
    <source>
        <strain evidence="5">CECT 9275</strain>
    </source>
</reference>
<organism evidence="5 6">
    <name type="scientific">Dyadobacter helix</name>
    <dbReference type="NCBI Taxonomy" id="2822344"/>
    <lineage>
        <taxon>Bacteria</taxon>
        <taxon>Pseudomonadati</taxon>
        <taxon>Bacteroidota</taxon>
        <taxon>Cytophagia</taxon>
        <taxon>Cytophagales</taxon>
        <taxon>Spirosomataceae</taxon>
        <taxon>Dyadobacter</taxon>
    </lineage>
</organism>
<dbReference type="PANTHER" id="PTHR46796">
    <property type="entry name" value="HTH-TYPE TRANSCRIPTIONAL ACTIVATOR RHAS-RELATED"/>
    <property type="match status" value="1"/>
</dbReference>
<gene>
    <name evidence="5" type="ORF">DYBT9275_02343</name>
</gene>
<evidence type="ECO:0000259" key="4">
    <source>
        <dbReference type="PROSITE" id="PS01124"/>
    </source>
</evidence>
<protein>
    <recommendedName>
        <fullName evidence="4">HTH araC/xylS-type domain-containing protein</fullName>
    </recommendedName>
</protein>
<keyword evidence="1" id="KW-0805">Transcription regulation</keyword>
<keyword evidence="6" id="KW-1185">Reference proteome</keyword>
<evidence type="ECO:0000313" key="6">
    <source>
        <dbReference type="Proteomes" id="UP000680038"/>
    </source>
</evidence>
<keyword evidence="3" id="KW-0804">Transcription</keyword>
<evidence type="ECO:0000256" key="3">
    <source>
        <dbReference type="ARBA" id="ARBA00023163"/>
    </source>
</evidence>
<dbReference type="Gene3D" id="1.10.10.60">
    <property type="entry name" value="Homeodomain-like"/>
    <property type="match status" value="1"/>
</dbReference>
<proteinExistence type="predicted"/>
<comment type="caution">
    <text evidence="5">The sequence shown here is derived from an EMBL/GenBank/DDBJ whole genome shotgun (WGS) entry which is preliminary data.</text>
</comment>
<dbReference type="SMART" id="SM00342">
    <property type="entry name" value="HTH_ARAC"/>
    <property type="match status" value="1"/>
</dbReference>
<dbReference type="EMBL" id="CAJRAF010000002">
    <property type="protein sequence ID" value="CAG4999917.1"/>
    <property type="molecule type" value="Genomic_DNA"/>
</dbReference>
<name>A0A916NC65_9BACT</name>